<gene>
    <name evidence="2" type="ORF">CWE12_09695</name>
</gene>
<dbReference type="PANTHER" id="PTHR40763:SF5">
    <property type="entry name" value="MEMBRANE PROTEIN"/>
    <property type="match status" value="1"/>
</dbReference>
<name>A0ABY0BXN9_9GAMM</name>
<evidence type="ECO:0000313" key="3">
    <source>
        <dbReference type="Proteomes" id="UP000287410"/>
    </source>
</evidence>
<reference evidence="2 3" key="1">
    <citation type="journal article" date="2018" name="Front. Microbiol.">
        <title>Genome-Based Analysis Reveals the Taxonomy and Diversity of the Family Idiomarinaceae.</title>
        <authorList>
            <person name="Liu Y."/>
            <person name="Lai Q."/>
            <person name="Shao Z."/>
        </authorList>
    </citation>
    <scope>NUCLEOTIDE SEQUENCE [LARGE SCALE GENOMIC DNA]</scope>
    <source>
        <strain evidence="2 3">GBSy1</strain>
    </source>
</reference>
<dbReference type="RefSeq" id="WP_126789511.1">
    <property type="nucleotide sequence ID" value="NZ_PIPN01000004.1"/>
</dbReference>
<evidence type="ECO:0000259" key="1">
    <source>
        <dbReference type="Pfam" id="PF09922"/>
    </source>
</evidence>
<proteinExistence type="predicted"/>
<dbReference type="PANTHER" id="PTHR40763">
    <property type="entry name" value="MEMBRANE PROTEIN-RELATED"/>
    <property type="match status" value="1"/>
</dbReference>
<organism evidence="2 3">
    <name type="scientific">Aliidiomarina sedimenti</name>
    <dbReference type="NCBI Taxonomy" id="1933879"/>
    <lineage>
        <taxon>Bacteria</taxon>
        <taxon>Pseudomonadati</taxon>
        <taxon>Pseudomonadota</taxon>
        <taxon>Gammaproteobacteria</taxon>
        <taxon>Alteromonadales</taxon>
        <taxon>Idiomarinaceae</taxon>
        <taxon>Aliidiomarina</taxon>
    </lineage>
</organism>
<protein>
    <recommendedName>
        <fullName evidence="1">Cell wall-active antibiotics response LiaF-like C-terminal domain-containing protein</fullName>
    </recommendedName>
</protein>
<dbReference type="InterPro" id="IPR024425">
    <property type="entry name" value="LiaF-like_C"/>
</dbReference>
<accession>A0ABY0BXN9</accession>
<feature type="domain" description="Cell wall-active antibiotics response LiaF-like C-terminal" evidence="1">
    <location>
        <begin position="101"/>
        <end position="163"/>
    </location>
</feature>
<dbReference type="Proteomes" id="UP000287410">
    <property type="component" value="Unassembled WGS sequence"/>
</dbReference>
<keyword evidence="3" id="KW-1185">Reference proteome</keyword>
<evidence type="ECO:0000313" key="2">
    <source>
        <dbReference type="EMBL" id="RUO29248.1"/>
    </source>
</evidence>
<dbReference type="Pfam" id="PF09922">
    <property type="entry name" value="LiaF-like_C"/>
    <property type="match status" value="1"/>
</dbReference>
<sequence>MPVKLEDRPIEQVREETIDKLIVNYSHGIISAEAFERRLDDASNADAHQPLVDLVADLPLEADNEYERYKDSQFTPNYRAAGERTEERIVSILSSNERDGQWTVPKELHLICGIGSLTLDLTDAVFEHQHVVIQVSNILSSVEIFVPEHVNVSSRITSIISSSENSAPSMGGRQAPTISIEGWSVLGSIEVKVKKTMKEKLVAFANSIKSALNGSQ</sequence>
<dbReference type="EMBL" id="PIPN01000004">
    <property type="protein sequence ID" value="RUO29248.1"/>
    <property type="molecule type" value="Genomic_DNA"/>
</dbReference>
<comment type="caution">
    <text evidence="2">The sequence shown here is derived from an EMBL/GenBank/DDBJ whole genome shotgun (WGS) entry which is preliminary data.</text>
</comment>